<evidence type="ECO:0000256" key="1">
    <source>
        <dbReference type="SAM" id="MobiDB-lite"/>
    </source>
</evidence>
<protein>
    <submittedName>
        <fullName evidence="2">Uncharacterized protein</fullName>
    </submittedName>
</protein>
<proteinExistence type="predicted"/>
<accession>A0A5C8I7Z9</accession>
<name>A0A5C8I7Z9_9MICO</name>
<gene>
    <name evidence="2" type="ORF">FVP74_07420</name>
</gene>
<comment type="caution">
    <text evidence="2">The sequence shown here is derived from an EMBL/GenBank/DDBJ whole genome shotgun (WGS) entry which is preliminary data.</text>
</comment>
<dbReference type="OrthoDB" id="5062110at2"/>
<sequence>MSNPRHVLLTDPRSCQAHRMSDVEVEVTDTERVDVGDGVSIPRAWDAVAIGEPNVAGAIRLHVVFDEQMRRTAAASVRLDRMGEGDEVTAAALRDVRVQYLVAVSSMRVVTVSREEGKTQSFSQYIEEVRSRTDRTYQESVREAVTLYRIAATVNLAPLKLVSEQLGVSVSTATRMMARAREAGLAEDLITRETYNRMRADEEELTRPHQLPGSPSGPSIGR</sequence>
<evidence type="ECO:0000313" key="2">
    <source>
        <dbReference type="EMBL" id="TXK14381.1"/>
    </source>
</evidence>
<reference evidence="2 3" key="1">
    <citation type="submission" date="2019-08" db="EMBL/GenBank/DDBJ databases">
        <authorList>
            <person name="Dong K."/>
        </authorList>
    </citation>
    <scope>NUCLEOTIDE SEQUENCE [LARGE SCALE GENOMIC DNA]</scope>
    <source>
        <strain evidence="2 3">K-1</strain>
    </source>
</reference>
<dbReference type="AlphaFoldDB" id="A0A5C8I7Z9"/>
<feature type="region of interest" description="Disordered" evidence="1">
    <location>
        <begin position="199"/>
        <end position="222"/>
    </location>
</feature>
<dbReference type="RefSeq" id="WP_147051485.1">
    <property type="nucleotide sequence ID" value="NZ_BKAH01000022.1"/>
</dbReference>
<keyword evidence="3" id="KW-1185">Reference proteome</keyword>
<dbReference type="EMBL" id="VRSX01000002">
    <property type="protein sequence ID" value="TXK14381.1"/>
    <property type="molecule type" value="Genomic_DNA"/>
</dbReference>
<dbReference type="Proteomes" id="UP000321949">
    <property type="component" value="Unassembled WGS sequence"/>
</dbReference>
<evidence type="ECO:0000313" key="3">
    <source>
        <dbReference type="Proteomes" id="UP000321949"/>
    </source>
</evidence>
<organism evidence="2 3">
    <name type="scientific">Microbacterium saccharophilum</name>
    <dbReference type="NCBI Taxonomy" id="1213358"/>
    <lineage>
        <taxon>Bacteria</taxon>
        <taxon>Bacillati</taxon>
        <taxon>Actinomycetota</taxon>
        <taxon>Actinomycetes</taxon>
        <taxon>Micrococcales</taxon>
        <taxon>Microbacteriaceae</taxon>
        <taxon>Microbacterium</taxon>
    </lineage>
</organism>